<name>A0ACC3NNP4_9PEZI</name>
<sequence>MLPLHTNQESLDTSLTELKLEDYQKSTTAVEAVFGTYELLETIFAQLSSRDIRTARTTSKTWFKTIERSKRIHDATFLMPINFKSKYAQYILGKAVGGTPTYKAGSDIELHSCLRQKGDTYIKGFVSTTFGISIFDGHNLAPKRASNYATEPPCQAIGIEVGSNKDGAIQCVVYVKDGVTVDHLLQVATNLTRQEEAMGKGSPVVLTGKVAELGGTEQRRAEVSEGRRVTRNVELPEPLPRPSYADVISGTTWRLL</sequence>
<comment type="caution">
    <text evidence="1">The sequence shown here is derived from an EMBL/GenBank/DDBJ whole genome shotgun (WGS) entry which is preliminary data.</text>
</comment>
<dbReference type="EMBL" id="JAUTXU010000026">
    <property type="protein sequence ID" value="KAK3719507.1"/>
    <property type="molecule type" value="Genomic_DNA"/>
</dbReference>
<reference evidence="1" key="1">
    <citation type="submission" date="2023-07" db="EMBL/GenBank/DDBJ databases">
        <title>Black Yeasts Isolated from many extreme environments.</title>
        <authorList>
            <person name="Coleine C."/>
            <person name="Stajich J.E."/>
            <person name="Selbmann L."/>
        </authorList>
    </citation>
    <scope>NUCLEOTIDE SEQUENCE</scope>
    <source>
        <strain evidence="1">CCFEE 5714</strain>
    </source>
</reference>
<organism evidence="1 2">
    <name type="scientific">Vermiconidia calcicola</name>
    <dbReference type="NCBI Taxonomy" id="1690605"/>
    <lineage>
        <taxon>Eukaryota</taxon>
        <taxon>Fungi</taxon>
        <taxon>Dikarya</taxon>
        <taxon>Ascomycota</taxon>
        <taxon>Pezizomycotina</taxon>
        <taxon>Dothideomycetes</taxon>
        <taxon>Dothideomycetidae</taxon>
        <taxon>Mycosphaerellales</taxon>
        <taxon>Extremaceae</taxon>
        <taxon>Vermiconidia</taxon>
    </lineage>
</organism>
<keyword evidence="2" id="KW-1185">Reference proteome</keyword>
<evidence type="ECO:0000313" key="2">
    <source>
        <dbReference type="Proteomes" id="UP001281147"/>
    </source>
</evidence>
<protein>
    <submittedName>
        <fullName evidence="1">Uncharacterized protein</fullName>
    </submittedName>
</protein>
<evidence type="ECO:0000313" key="1">
    <source>
        <dbReference type="EMBL" id="KAK3719507.1"/>
    </source>
</evidence>
<gene>
    <name evidence="1" type="ORF">LTR37_004365</name>
</gene>
<proteinExistence type="predicted"/>
<dbReference type="Proteomes" id="UP001281147">
    <property type="component" value="Unassembled WGS sequence"/>
</dbReference>
<accession>A0ACC3NNP4</accession>